<feature type="non-terminal residue" evidence="1">
    <location>
        <position position="1"/>
    </location>
</feature>
<keyword evidence="2" id="KW-1185">Reference proteome</keyword>
<proteinExistence type="predicted"/>
<organism evidence="1 2">
    <name type="scientific">Pristionchus fissidentatus</name>
    <dbReference type="NCBI Taxonomy" id="1538716"/>
    <lineage>
        <taxon>Eukaryota</taxon>
        <taxon>Metazoa</taxon>
        <taxon>Ecdysozoa</taxon>
        <taxon>Nematoda</taxon>
        <taxon>Chromadorea</taxon>
        <taxon>Rhabditida</taxon>
        <taxon>Rhabditina</taxon>
        <taxon>Diplogasteromorpha</taxon>
        <taxon>Diplogasteroidea</taxon>
        <taxon>Neodiplogasteridae</taxon>
        <taxon>Pristionchus</taxon>
    </lineage>
</organism>
<dbReference type="EMBL" id="BTSY01000006">
    <property type="protein sequence ID" value="GMT33795.1"/>
    <property type="molecule type" value="Genomic_DNA"/>
</dbReference>
<dbReference type="AlphaFoldDB" id="A0AAV5WTA4"/>
<dbReference type="Proteomes" id="UP001432322">
    <property type="component" value="Unassembled WGS sequence"/>
</dbReference>
<protein>
    <submittedName>
        <fullName evidence="1">Uncharacterized protein</fullName>
    </submittedName>
</protein>
<comment type="caution">
    <text evidence="1">The sequence shown here is derived from an EMBL/GenBank/DDBJ whole genome shotgun (WGS) entry which is preliminary data.</text>
</comment>
<evidence type="ECO:0000313" key="2">
    <source>
        <dbReference type="Proteomes" id="UP001432322"/>
    </source>
</evidence>
<sequence length="152" mass="17376">TLSARVSMVSATLSSSDLTLEKLLSDSSATNRIFSFLDLRSRMTIRECSKLMKKSVEGTDLSVDDVTLRFSNKEFLNVIVDDSIKLQSNYNDMDSLRSKLHSMKKSFRYLNMGTLRIACRSHLIDTEILEKITANFKFRSIDLIFNGIFQDE</sequence>
<evidence type="ECO:0000313" key="1">
    <source>
        <dbReference type="EMBL" id="GMT33795.1"/>
    </source>
</evidence>
<gene>
    <name evidence="1" type="ORF">PFISCL1PPCAC_25092</name>
</gene>
<reference evidence="1" key="1">
    <citation type="submission" date="2023-10" db="EMBL/GenBank/DDBJ databases">
        <title>Genome assembly of Pristionchus species.</title>
        <authorList>
            <person name="Yoshida K."/>
            <person name="Sommer R.J."/>
        </authorList>
    </citation>
    <scope>NUCLEOTIDE SEQUENCE</scope>
    <source>
        <strain evidence="1">RS5133</strain>
    </source>
</reference>
<accession>A0AAV5WTA4</accession>
<name>A0AAV5WTA4_9BILA</name>